<dbReference type="EMBL" id="CP029347">
    <property type="protein sequence ID" value="AWL12603.1"/>
    <property type="molecule type" value="Genomic_DNA"/>
</dbReference>
<evidence type="ECO:0000256" key="1">
    <source>
        <dbReference type="ARBA" id="ARBA00022729"/>
    </source>
</evidence>
<proteinExistence type="inferred from homology"/>
<dbReference type="Pfam" id="PF03938">
    <property type="entry name" value="OmpH"/>
    <property type="match status" value="1"/>
</dbReference>
<evidence type="ECO:0000256" key="4">
    <source>
        <dbReference type="SAM" id="SignalP"/>
    </source>
</evidence>
<comment type="similarity">
    <text evidence="2">Belongs to the skp family.</text>
</comment>
<sequence>MNTMKKTAIAAMMLGTGMMSTAASAADKIGIINVQGVFQSLPQAAAIQENIRAEFKDQIEEISRLEKDIKYYLEKQQRDAATMSEAEKTELQEKLVGLRDDYQSKTKPLQQNIQRRQMEERDKLLGLIQQAINNIAEEENYDLVINANAVAYMGDEGNDLSKQVIDKVSKAN</sequence>
<name>A0A2S2E4P2_9ALTE</name>
<keyword evidence="6" id="KW-1185">Reference proteome</keyword>
<reference evidence="5 6" key="1">
    <citation type="submission" date="2018-05" db="EMBL/GenBank/DDBJ databases">
        <title>Salinimonas sp. HMF8227 Genome sequencing and assembly.</title>
        <authorList>
            <person name="Kang H."/>
            <person name="Kang J."/>
            <person name="Cha I."/>
            <person name="Kim H."/>
            <person name="Joh K."/>
        </authorList>
    </citation>
    <scope>NUCLEOTIDE SEQUENCE [LARGE SCALE GENOMIC DNA]</scope>
    <source>
        <strain evidence="5 6">HMF8227</strain>
    </source>
</reference>
<dbReference type="GO" id="GO:0050821">
    <property type="term" value="P:protein stabilization"/>
    <property type="evidence" value="ECO:0007669"/>
    <property type="project" value="TreeGrafter"/>
</dbReference>
<feature type="coiled-coil region" evidence="3">
    <location>
        <begin position="48"/>
        <end position="101"/>
    </location>
</feature>
<evidence type="ECO:0000256" key="3">
    <source>
        <dbReference type="SAM" id="Coils"/>
    </source>
</evidence>
<keyword evidence="1 4" id="KW-0732">Signal</keyword>
<dbReference type="PANTHER" id="PTHR35089">
    <property type="entry name" value="CHAPERONE PROTEIN SKP"/>
    <property type="match status" value="1"/>
</dbReference>
<dbReference type="Gene3D" id="3.30.910.20">
    <property type="entry name" value="Skp domain"/>
    <property type="match status" value="2"/>
</dbReference>
<organism evidence="5 6">
    <name type="scientific">Saliniradius amylolyticus</name>
    <dbReference type="NCBI Taxonomy" id="2183582"/>
    <lineage>
        <taxon>Bacteria</taxon>
        <taxon>Pseudomonadati</taxon>
        <taxon>Pseudomonadota</taxon>
        <taxon>Gammaproteobacteria</taxon>
        <taxon>Alteromonadales</taxon>
        <taxon>Alteromonadaceae</taxon>
        <taxon>Saliniradius</taxon>
    </lineage>
</organism>
<dbReference type="InterPro" id="IPR005632">
    <property type="entry name" value="Chaperone_Skp"/>
</dbReference>
<evidence type="ECO:0000313" key="5">
    <source>
        <dbReference type="EMBL" id="AWL12603.1"/>
    </source>
</evidence>
<evidence type="ECO:0000256" key="2">
    <source>
        <dbReference type="PIRNR" id="PIRNR002094"/>
    </source>
</evidence>
<dbReference type="InterPro" id="IPR024930">
    <property type="entry name" value="Skp_dom_sf"/>
</dbReference>
<gene>
    <name evidence="5" type="ORF">HMF8227_02145</name>
</gene>
<keyword evidence="3" id="KW-0175">Coiled coil</keyword>
<protein>
    <submittedName>
        <fullName evidence="5">Chaperone protein Skp</fullName>
    </submittedName>
</protein>
<feature type="chain" id="PRO_5015516381" evidence="4">
    <location>
        <begin position="26"/>
        <end position="172"/>
    </location>
</feature>
<dbReference type="RefSeq" id="WP_420820528.1">
    <property type="nucleotide sequence ID" value="NZ_CP029347.1"/>
</dbReference>
<dbReference type="PIRSF" id="PIRSF002094">
    <property type="entry name" value="OMP26_Skp"/>
    <property type="match status" value="1"/>
</dbReference>
<accession>A0A2S2E4P2</accession>
<dbReference type="GO" id="GO:0051082">
    <property type="term" value="F:unfolded protein binding"/>
    <property type="evidence" value="ECO:0007669"/>
    <property type="project" value="InterPro"/>
</dbReference>
<dbReference type="GO" id="GO:0005829">
    <property type="term" value="C:cytosol"/>
    <property type="evidence" value="ECO:0007669"/>
    <property type="project" value="TreeGrafter"/>
</dbReference>
<dbReference type="KEGG" id="salh:HMF8227_02145"/>
<evidence type="ECO:0000313" key="6">
    <source>
        <dbReference type="Proteomes" id="UP000245728"/>
    </source>
</evidence>
<dbReference type="PANTHER" id="PTHR35089:SF1">
    <property type="entry name" value="CHAPERONE PROTEIN SKP"/>
    <property type="match status" value="1"/>
</dbReference>
<dbReference type="SUPFAM" id="SSF111384">
    <property type="entry name" value="OmpH-like"/>
    <property type="match status" value="1"/>
</dbReference>
<dbReference type="AlphaFoldDB" id="A0A2S2E4P2"/>
<dbReference type="Proteomes" id="UP000245728">
    <property type="component" value="Chromosome"/>
</dbReference>
<feature type="signal peptide" evidence="4">
    <location>
        <begin position="1"/>
        <end position="25"/>
    </location>
</feature>
<dbReference type="SMART" id="SM00935">
    <property type="entry name" value="OmpH"/>
    <property type="match status" value="1"/>
</dbReference>